<dbReference type="InterPro" id="IPR011855">
    <property type="entry name" value="Phgtail_TP901_1"/>
</dbReference>
<dbReference type="RefSeq" id="WP_165121553.1">
    <property type="nucleotide sequence ID" value="NZ_JAAKZG010000028.1"/>
</dbReference>
<evidence type="ECO:0000313" key="1">
    <source>
        <dbReference type="EMBL" id="NGN45181.1"/>
    </source>
</evidence>
<comment type="caution">
    <text evidence="1">The sequence shown here is derived from an EMBL/GenBank/DDBJ whole genome shotgun (WGS) entry which is preliminary data.</text>
</comment>
<gene>
    <name evidence="1" type="ORF">G6N74_29445</name>
</gene>
<organism evidence="1 2">
    <name type="scientific">Mesorhizobium zhangyense</name>
    <dbReference type="NCBI Taxonomy" id="1776730"/>
    <lineage>
        <taxon>Bacteria</taxon>
        <taxon>Pseudomonadati</taxon>
        <taxon>Pseudomonadota</taxon>
        <taxon>Alphaproteobacteria</taxon>
        <taxon>Hyphomicrobiales</taxon>
        <taxon>Phyllobacteriaceae</taxon>
        <taxon>Mesorhizobium</taxon>
    </lineage>
</organism>
<sequence>MAQPTTSKFGKFRILLGNGAEPEVFTAPCGFTSKAFTLSKNLTEITIPDCDDPDAPFWIARDTESLSASITGEGLAAAESIQDWTDAAYSTDPVNAKVEIEFATGVLSFTGPFHIDSFNPSAEQGGRVQLSVSMQSDGQVTKLWTATP</sequence>
<accession>A0A7C9RBS0</accession>
<dbReference type="Pfam" id="PF06199">
    <property type="entry name" value="Phage_tail_2"/>
    <property type="match status" value="1"/>
</dbReference>
<dbReference type="Proteomes" id="UP000481252">
    <property type="component" value="Unassembled WGS sequence"/>
</dbReference>
<proteinExistence type="predicted"/>
<name>A0A7C9RBS0_9HYPH</name>
<protein>
    <recommendedName>
        <fullName evidence="3">Phage tail protein</fullName>
    </recommendedName>
</protein>
<dbReference type="AlphaFoldDB" id="A0A7C9RBS0"/>
<reference evidence="1 2" key="1">
    <citation type="submission" date="2020-02" db="EMBL/GenBank/DDBJ databases">
        <title>Genome sequence of the type strain CGMCC 1.15528 of Mesorhizobium zhangyense.</title>
        <authorList>
            <person name="Gao J."/>
            <person name="Sun J."/>
        </authorList>
    </citation>
    <scope>NUCLEOTIDE SEQUENCE [LARGE SCALE GENOMIC DNA]</scope>
    <source>
        <strain evidence="1 2">CGMCC 1.15528</strain>
    </source>
</reference>
<keyword evidence="2" id="KW-1185">Reference proteome</keyword>
<dbReference type="EMBL" id="JAAKZG010000028">
    <property type="protein sequence ID" value="NGN45181.1"/>
    <property type="molecule type" value="Genomic_DNA"/>
</dbReference>
<evidence type="ECO:0000313" key="2">
    <source>
        <dbReference type="Proteomes" id="UP000481252"/>
    </source>
</evidence>
<evidence type="ECO:0008006" key="3">
    <source>
        <dbReference type="Google" id="ProtNLM"/>
    </source>
</evidence>